<protein>
    <submittedName>
        <fullName evidence="1">Uncharacterized protein</fullName>
    </submittedName>
</protein>
<proteinExistence type="predicted"/>
<evidence type="ECO:0000313" key="2">
    <source>
        <dbReference type="Proteomes" id="UP000287166"/>
    </source>
</evidence>
<dbReference type="EMBL" id="BFAD01000012">
    <property type="protein sequence ID" value="GBE87955.1"/>
    <property type="molecule type" value="Genomic_DNA"/>
</dbReference>
<dbReference type="RefSeq" id="XP_027618868.1">
    <property type="nucleotide sequence ID" value="XM_027763067.1"/>
</dbReference>
<evidence type="ECO:0000313" key="1">
    <source>
        <dbReference type="EMBL" id="GBE87955.1"/>
    </source>
</evidence>
<organism evidence="1 2">
    <name type="scientific">Sparassis crispa</name>
    <dbReference type="NCBI Taxonomy" id="139825"/>
    <lineage>
        <taxon>Eukaryota</taxon>
        <taxon>Fungi</taxon>
        <taxon>Dikarya</taxon>
        <taxon>Basidiomycota</taxon>
        <taxon>Agaricomycotina</taxon>
        <taxon>Agaricomycetes</taxon>
        <taxon>Polyporales</taxon>
        <taxon>Sparassidaceae</taxon>
        <taxon>Sparassis</taxon>
    </lineage>
</organism>
<dbReference type="Proteomes" id="UP000287166">
    <property type="component" value="Unassembled WGS sequence"/>
</dbReference>
<dbReference type="InParanoid" id="A0A401H0K1"/>
<name>A0A401H0K1_9APHY</name>
<dbReference type="GeneID" id="38784872"/>
<sequence length="184" mass="20560">MFASTSAVLVEHCPRPIEEPHVKEDTPALPFRHFVPLPNVDAAPAPWCPAENIVFIRNGRTVLGPEMSLDELVCDMPIKGGFDPVLLTARGGTMRLLLHWPGYLHEKFQEIQVIRPDGRPIKKSQLGQMVARHYIEFLNGIPPEECVDKNWLMEPARKNPRNVILGSVDNPAGDILVAQLYVTA</sequence>
<comment type="caution">
    <text evidence="1">The sequence shown here is derived from an EMBL/GenBank/DDBJ whole genome shotgun (WGS) entry which is preliminary data.</text>
</comment>
<keyword evidence="2" id="KW-1185">Reference proteome</keyword>
<accession>A0A401H0K1</accession>
<reference evidence="1 2" key="1">
    <citation type="journal article" date="2018" name="Sci. Rep.">
        <title>Genome sequence of the cauliflower mushroom Sparassis crispa (Hanabiratake) and its association with beneficial usage.</title>
        <authorList>
            <person name="Kiyama R."/>
            <person name="Furutani Y."/>
            <person name="Kawaguchi K."/>
            <person name="Nakanishi T."/>
        </authorList>
    </citation>
    <scope>NUCLEOTIDE SEQUENCE [LARGE SCALE GENOMIC DNA]</scope>
</reference>
<dbReference type="AlphaFoldDB" id="A0A401H0K1"/>
<gene>
    <name evidence="1" type="ORF">SCP_1201810</name>
</gene>